<dbReference type="EMBL" id="ARPM03000193">
    <property type="protein sequence ID" value="ETZ04463.1"/>
    <property type="molecule type" value="Genomic_DNA"/>
</dbReference>
<accession>A0A061JGZ0</accession>
<organism evidence="3 5">
    <name type="scientific">Holospora undulata HU1</name>
    <dbReference type="NCBI Taxonomy" id="1321371"/>
    <lineage>
        <taxon>Bacteria</taxon>
        <taxon>Pseudomonadati</taxon>
        <taxon>Pseudomonadota</taxon>
        <taxon>Alphaproteobacteria</taxon>
        <taxon>Holosporales</taxon>
        <taxon>Holosporaceae</taxon>
        <taxon>Holospora</taxon>
    </lineage>
</organism>
<keyword evidence="5" id="KW-1185">Reference proteome</keyword>
<dbReference type="Proteomes" id="UP000026922">
    <property type="component" value="Unassembled WGS sequence"/>
</dbReference>
<evidence type="ECO:0000313" key="3">
    <source>
        <dbReference type="EMBL" id="ETZ04463.1"/>
    </source>
</evidence>
<dbReference type="PANTHER" id="PTHR43861">
    <property type="entry name" value="TRANS-ACONITATE 2-METHYLTRANSFERASE-RELATED"/>
    <property type="match status" value="1"/>
</dbReference>
<keyword evidence="3" id="KW-0489">Methyltransferase</keyword>
<protein>
    <submittedName>
        <fullName evidence="3">Putative methyltransferase YcgJ</fullName>
    </submittedName>
</protein>
<keyword evidence="3" id="KW-0808">Transferase</keyword>
<dbReference type="Gene3D" id="3.40.50.150">
    <property type="entry name" value="Vaccinia Virus protein VP39"/>
    <property type="match status" value="1"/>
</dbReference>
<dbReference type="CDD" id="cd02440">
    <property type="entry name" value="AdoMet_MTases"/>
    <property type="match status" value="1"/>
</dbReference>
<sequence>MSTLENKIRKHLQSQYQGIFLPQQIDTHINDYIGNVQSSYLVQKISLLVDKGAKILDIGSGYGSFVLEAVHHGYDAYGVEIEVFEHEISKERAEERLVDPERFNLGSALCLPYPDESFDIVSFWNVLEHIPDYKKAILEAKRVLKTKGRMFIIAPNYCAFRKEAHYHVPWVPLFPKPLARLYLSFLGRKTTFLDNCIFYVTMLGVKHYLVSQNLHVSIDINEKIRHGFSFHSSHINRVVEFCKKYRLIGLLNKMIFFLKTHPFTHSIDIMAKK</sequence>
<feature type="domain" description="Methyltransferase type 11" evidence="1">
    <location>
        <begin position="56"/>
        <end position="152"/>
    </location>
</feature>
<evidence type="ECO:0000313" key="2">
    <source>
        <dbReference type="EMBL" id="ETZ04413.1"/>
    </source>
</evidence>
<evidence type="ECO:0000313" key="5">
    <source>
        <dbReference type="Proteomes" id="UP000026922"/>
    </source>
</evidence>
<evidence type="ECO:0000313" key="4">
    <source>
        <dbReference type="EMBL" id="ETZ04494.1"/>
    </source>
</evidence>
<dbReference type="AlphaFoldDB" id="A0A061JGZ0"/>
<dbReference type="InterPro" id="IPR029063">
    <property type="entry name" value="SAM-dependent_MTases_sf"/>
</dbReference>
<reference evidence="3 5" key="1">
    <citation type="journal article" date="2013" name="Genome Announc.">
        <title>Draft Genome Sequence of Holospora undulata Strain HU1, a Micronucleus-Specific Symbiont of the Ciliate Paramecium caudatum.</title>
        <authorList>
            <person name="Dohra H."/>
            <person name="Suzuki H."/>
            <person name="Suzuki T."/>
            <person name="Tanaka K."/>
            <person name="Fujishima M."/>
        </authorList>
    </citation>
    <scope>NUCLEOTIDE SEQUENCE [LARGE SCALE GENOMIC DNA]</scope>
    <source>
        <strain evidence="3 5">HU1</strain>
    </source>
</reference>
<gene>
    <name evidence="4" type="ORF">K737_301110</name>
    <name evidence="3" type="ORF">K737_301121</name>
    <name evidence="2" type="ORF">K737_301250</name>
</gene>
<comment type="caution">
    <text evidence="3">The sequence shown here is derived from an EMBL/GenBank/DDBJ whole genome shotgun (WGS) entry which is preliminary data.</text>
</comment>
<dbReference type="InterPro" id="IPR013216">
    <property type="entry name" value="Methyltransf_11"/>
</dbReference>
<evidence type="ECO:0000259" key="1">
    <source>
        <dbReference type="Pfam" id="PF08241"/>
    </source>
</evidence>
<dbReference type="GO" id="GO:0032259">
    <property type="term" value="P:methylation"/>
    <property type="evidence" value="ECO:0007669"/>
    <property type="project" value="UniProtKB-KW"/>
</dbReference>
<proteinExistence type="predicted"/>
<dbReference type="SUPFAM" id="SSF53335">
    <property type="entry name" value="S-adenosyl-L-methionine-dependent methyltransferases"/>
    <property type="match status" value="1"/>
</dbReference>
<dbReference type="RefSeq" id="WP_006294520.1">
    <property type="nucleotide sequence ID" value="NZ_ARPM03000192.1"/>
</dbReference>
<dbReference type="EMBL" id="ARPM03000202">
    <property type="protein sequence ID" value="ETZ04413.1"/>
    <property type="molecule type" value="Genomic_DNA"/>
</dbReference>
<name>A0A061JGZ0_9PROT</name>
<dbReference type="EMBL" id="ARPM03000192">
    <property type="protein sequence ID" value="ETZ04494.1"/>
    <property type="molecule type" value="Genomic_DNA"/>
</dbReference>
<dbReference type="PANTHER" id="PTHR43861:SF1">
    <property type="entry name" value="TRANS-ACONITATE 2-METHYLTRANSFERASE"/>
    <property type="match status" value="1"/>
</dbReference>
<dbReference type="Pfam" id="PF08241">
    <property type="entry name" value="Methyltransf_11"/>
    <property type="match status" value="1"/>
</dbReference>
<dbReference type="GO" id="GO:0008757">
    <property type="term" value="F:S-adenosylmethionine-dependent methyltransferase activity"/>
    <property type="evidence" value="ECO:0007669"/>
    <property type="project" value="InterPro"/>
</dbReference>